<dbReference type="EMBL" id="KQ242228">
    <property type="protein sequence ID" value="KNC79890.1"/>
    <property type="molecule type" value="Genomic_DNA"/>
</dbReference>
<dbReference type="NCBIfam" id="TIGR01703">
    <property type="entry name" value="hybrid_clust"/>
    <property type="match status" value="1"/>
</dbReference>
<evidence type="ECO:0000259" key="13">
    <source>
        <dbReference type="PROSITE" id="PS51384"/>
    </source>
</evidence>
<name>A0A0L0FSX4_9EUKA</name>
<dbReference type="Pfam" id="PF00667">
    <property type="entry name" value="FAD_binding_1"/>
    <property type="match status" value="1"/>
</dbReference>
<dbReference type="RefSeq" id="XP_014153792.1">
    <property type="nucleotide sequence ID" value="XM_014298317.1"/>
</dbReference>
<dbReference type="GO" id="GO:0005737">
    <property type="term" value="C:cytoplasm"/>
    <property type="evidence" value="ECO:0007669"/>
    <property type="project" value="InterPro"/>
</dbReference>
<dbReference type="PROSITE" id="PS51384">
    <property type="entry name" value="FAD_FR"/>
    <property type="match status" value="1"/>
</dbReference>
<dbReference type="InterPro" id="IPR001709">
    <property type="entry name" value="Flavoprot_Pyr_Nucl_cyt_Rdtase"/>
</dbReference>
<evidence type="ECO:0000256" key="11">
    <source>
        <dbReference type="ARBA" id="ARBA00023014"/>
    </source>
</evidence>
<dbReference type="STRING" id="667725.A0A0L0FSX4"/>
<dbReference type="OrthoDB" id="1470350at2759"/>
<dbReference type="Gene3D" id="3.40.50.2030">
    <property type="match status" value="2"/>
</dbReference>
<accession>A0A0L0FSX4</accession>
<keyword evidence="8" id="KW-0521">NADP</keyword>
<reference evidence="14 15" key="1">
    <citation type="submission" date="2011-02" db="EMBL/GenBank/DDBJ databases">
        <title>The Genome Sequence of Sphaeroforma arctica JP610.</title>
        <authorList>
            <consortium name="The Broad Institute Genome Sequencing Platform"/>
            <person name="Russ C."/>
            <person name="Cuomo C."/>
            <person name="Young S.K."/>
            <person name="Zeng Q."/>
            <person name="Gargeya S."/>
            <person name="Alvarado L."/>
            <person name="Berlin A."/>
            <person name="Chapman S.B."/>
            <person name="Chen Z."/>
            <person name="Freedman E."/>
            <person name="Gellesch M."/>
            <person name="Goldberg J."/>
            <person name="Griggs A."/>
            <person name="Gujja S."/>
            <person name="Heilman E."/>
            <person name="Heiman D."/>
            <person name="Howarth C."/>
            <person name="Mehta T."/>
            <person name="Neiman D."/>
            <person name="Pearson M."/>
            <person name="Roberts A."/>
            <person name="Saif S."/>
            <person name="Shea T."/>
            <person name="Shenoy N."/>
            <person name="Sisk P."/>
            <person name="Stolte C."/>
            <person name="Sykes S."/>
            <person name="White J."/>
            <person name="Yandava C."/>
            <person name="Burger G."/>
            <person name="Gray M.W."/>
            <person name="Holland P.W.H."/>
            <person name="King N."/>
            <person name="Lang F.B.F."/>
            <person name="Roger A.J."/>
            <person name="Ruiz-Trillo I."/>
            <person name="Haas B."/>
            <person name="Nusbaum C."/>
            <person name="Birren B."/>
        </authorList>
    </citation>
    <scope>NUCLEOTIDE SEQUENCE [LARGE SCALE GENOMIC DNA]</scope>
    <source>
        <strain evidence="14 15">JP610</strain>
    </source>
</reference>
<proteinExistence type="inferred from homology"/>
<dbReference type="SUPFAM" id="SSF63380">
    <property type="entry name" value="Riboflavin synthase domain-like"/>
    <property type="match status" value="1"/>
</dbReference>
<dbReference type="InterPro" id="IPR017927">
    <property type="entry name" value="FAD-bd_FR_type"/>
</dbReference>
<dbReference type="Gene3D" id="1.20.1270.20">
    <property type="match status" value="2"/>
</dbReference>
<dbReference type="InterPro" id="IPR011254">
    <property type="entry name" value="Prismane-like_sf"/>
</dbReference>
<dbReference type="InterPro" id="IPR029039">
    <property type="entry name" value="Flavoprotein-like_sf"/>
</dbReference>
<keyword evidence="15" id="KW-1185">Reference proteome</keyword>
<keyword evidence="10" id="KW-0408">Iron</keyword>
<evidence type="ECO:0000259" key="12">
    <source>
        <dbReference type="PROSITE" id="PS50902"/>
    </source>
</evidence>
<dbReference type="InterPro" id="IPR004137">
    <property type="entry name" value="HCP/CODH"/>
</dbReference>
<keyword evidence="5" id="KW-0288">FMN</keyword>
<dbReference type="Pfam" id="PF00258">
    <property type="entry name" value="Flavodoxin_1"/>
    <property type="match status" value="1"/>
</dbReference>
<evidence type="ECO:0000256" key="6">
    <source>
        <dbReference type="ARBA" id="ARBA00022723"/>
    </source>
</evidence>
<dbReference type="SUPFAM" id="SSF52343">
    <property type="entry name" value="Ferredoxin reductase-like, C-terminal NADP-linked domain"/>
    <property type="match status" value="1"/>
</dbReference>
<evidence type="ECO:0000256" key="9">
    <source>
        <dbReference type="ARBA" id="ARBA00023002"/>
    </source>
</evidence>
<dbReference type="SUPFAM" id="SSF52218">
    <property type="entry name" value="Flavoproteins"/>
    <property type="match status" value="1"/>
</dbReference>
<evidence type="ECO:0000313" key="14">
    <source>
        <dbReference type="EMBL" id="KNC79890.1"/>
    </source>
</evidence>
<dbReference type="InterPro" id="IPR016099">
    <property type="entry name" value="Prismane-like_a/b-sand"/>
</dbReference>
<sequence length="1188" mass="129418">MLIVFGSQTGTTESFAQIVLSFAKMRGIDNVRLVSGDAIEPSKLKDEKLIVFLTSTFYNGEFPDNMRTLWKYLQSTSDSFKDTQFCVFGLGNSTTKNNFCVAAKELSAQMTKLGGEEIVPPVYSDEYAEAGHETAFRPWMKSVWVKLTGSNMKMSLPKHYKVEAASSASATEIPTTFDTMKVVENITLTPAGHERPVHHITLSLPAGKTYKLTDHVSIAPFNQTALVERMAKRLGVALDDLVSITSLEETAAAKGLPTGKGISVRDVLAKHLDIAAPPTRSFLEGLSTLATNEEESKALEKLAEDMSAGNLYSAMTGGGAGRRPYSLADCLEEYTSIEITLDNLLGNIPTLAQRLYSICSAPRVSANQIELCVVLDQFRSDVNPAMQFQGVASGYLAGLKTGDVVCGNVCDGLLDLPADSSKSLVGVALGSGVAVFRAILQERELQFDEGQDVSRMRLYMGMRRCKEDFLFKEELEKFQNKGLLELIPAFSHDEVGRFDTPATKISEIPEKVAEYLNNGGTYVYCGLGGLVPLYHEEAIIHALAACDDGLTSETAYGVVEDLKTQNRWQVEAYSRDMDEDNTLKTLMDRALQEKPVADRMEGSKMFCFQCGQTNRGVGCTTVGVCGKSPNVAALQDLLIDNLKRLSWYAHRITKAGGDVGVEVNRYTLVATFSTLTNVNFDEARMLEFIAEAGVHTDKLMAMYDEQCKANGTTPDTPSKRATKVFKKKLPKNTKPEVADIEDMVAEGKKVGVLTRFRAARNDALVGLQEMLVYGLKGLCAYTDHSLQYGNERPELYAFVHEAFAFLLSNEASDLGAVLGMLMKCGEINLISLKLLHDSNNTHGEQSPGVAKCLPQKGKAILVSGHDLKILGDLLNACAEHLKKTGVHVNVYTHGEMLPAHGYPNLRASPHLAAHYGWAWQRQSVEFGHFPGPILMTTNCLTKPQDEYKDRMFTAGAVGWPGIAHLGADEGYKVLIDMACELKGFGDEKKFGYPENPFAKSTDNFNVGWGQETVIGAAGTVLDQVGKGNISRFYVIGGCDGYEGERSYYTDLAKALPDTSVVLTVGCGKFRLNHLQFGTIGDTGIPRLLDLGQCNDSYSAVQIALALAGALDCGVNDLPLSIVLSWFEQKAVVVLLSLLSLGIQNIRVGPTVPAFLRPSIMAVLKEKFNLMAIGADVNSDIEKMVAGDQ</sequence>
<keyword evidence="3" id="KW-0963">Cytoplasm</keyword>
<dbReference type="Proteomes" id="UP000054560">
    <property type="component" value="Unassembled WGS sequence"/>
</dbReference>
<dbReference type="InterPro" id="IPR003097">
    <property type="entry name" value="CysJ-like_FAD-binding"/>
</dbReference>
<dbReference type="InterPro" id="IPR016100">
    <property type="entry name" value="Prismane_a-bundle"/>
</dbReference>
<feature type="domain" description="Flavodoxin-like" evidence="12">
    <location>
        <begin position="1"/>
        <end position="144"/>
    </location>
</feature>
<dbReference type="Gene3D" id="3.40.50.360">
    <property type="match status" value="1"/>
</dbReference>
<evidence type="ECO:0000256" key="2">
    <source>
        <dbReference type="ARBA" id="ARBA00001974"/>
    </source>
</evidence>
<evidence type="ECO:0000256" key="4">
    <source>
        <dbReference type="ARBA" id="ARBA00022630"/>
    </source>
</evidence>
<dbReference type="GO" id="GO:0051536">
    <property type="term" value="F:iron-sulfur cluster binding"/>
    <property type="evidence" value="ECO:0007669"/>
    <property type="project" value="UniProtKB-KW"/>
</dbReference>
<dbReference type="InterPro" id="IPR008254">
    <property type="entry name" value="Flavodoxin/NO_synth"/>
</dbReference>
<dbReference type="GeneID" id="25908233"/>
<dbReference type="GO" id="GO:0009055">
    <property type="term" value="F:electron transfer activity"/>
    <property type="evidence" value="ECO:0007669"/>
    <property type="project" value="InterPro"/>
</dbReference>
<evidence type="ECO:0000256" key="1">
    <source>
        <dbReference type="ARBA" id="ARBA00001917"/>
    </source>
</evidence>
<keyword evidence="11" id="KW-0411">Iron-sulfur</keyword>
<dbReference type="PANTHER" id="PTHR30109:SF0">
    <property type="entry name" value="HYDROXYLAMINE REDUCTASE"/>
    <property type="match status" value="1"/>
</dbReference>
<dbReference type="AlphaFoldDB" id="A0A0L0FSX4"/>
<evidence type="ECO:0008006" key="16">
    <source>
        <dbReference type="Google" id="ProtNLM"/>
    </source>
</evidence>
<dbReference type="eggNOG" id="KOG1159">
    <property type="taxonomic scope" value="Eukaryota"/>
</dbReference>
<dbReference type="PRINTS" id="PR00369">
    <property type="entry name" value="FLAVODOXIN"/>
</dbReference>
<dbReference type="Gene3D" id="1.20.990.10">
    <property type="entry name" value="NADPH-cytochrome p450 Reductase, Chain A, domain 3"/>
    <property type="match status" value="1"/>
</dbReference>
<dbReference type="PANTHER" id="PTHR30109">
    <property type="entry name" value="HYDROXYLAMINE REDUCTASE"/>
    <property type="match status" value="1"/>
</dbReference>
<keyword evidence="7" id="KW-0274">FAD</keyword>
<dbReference type="PRINTS" id="PR00371">
    <property type="entry name" value="FPNCR"/>
</dbReference>
<protein>
    <recommendedName>
        <fullName evidence="16">Hydroxylamine reductase</fullName>
    </recommendedName>
</protein>
<feature type="domain" description="FAD-binding FR-type" evidence="13">
    <location>
        <begin position="175"/>
        <end position="417"/>
    </location>
</feature>
<keyword evidence="6" id="KW-0479">Metal-binding</keyword>
<dbReference type="InterPro" id="IPR001226">
    <property type="entry name" value="Flavodoxin_CS"/>
</dbReference>
<dbReference type="InterPro" id="IPR023173">
    <property type="entry name" value="NADPH_Cyt_P450_Rdtase_alpha"/>
</dbReference>
<dbReference type="NCBIfam" id="NF003658">
    <property type="entry name" value="PRK05290.1"/>
    <property type="match status" value="1"/>
</dbReference>
<dbReference type="Gene3D" id="2.40.30.10">
    <property type="entry name" value="Translation factors"/>
    <property type="match status" value="1"/>
</dbReference>
<dbReference type="InterPro" id="IPR039261">
    <property type="entry name" value="FNR_nucleotide-bd"/>
</dbReference>
<dbReference type="InterPro" id="IPR001094">
    <property type="entry name" value="Flavdoxin-like"/>
</dbReference>
<dbReference type="GO" id="GO:0010181">
    <property type="term" value="F:FMN binding"/>
    <property type="evidence" value="ECO:0007669"/>
    <property type="project" value="InterPro"/>
</dbReference>
<dbReference type="GO" id="GO:0050418">
    <property type="term" value="F:hydroxylamine reductase activity"/>
    <property type="evidence" value="ECO:0007669"/>
    <property type="project" value="TreeGrafter"/>
</dbReference>
<dbReference type="Gene3D" id="3.40.50.80">
    <property type="entry name" value="Nucleotide-binding domain of ferredoxin-NADP reductase (FNR) module"/>
    <property type="match status" value="1"/>
</dbReference>
<dbReference type="SUPFAM" id="SSF56821">
    <property type="entry name" value="Prismane protein-like"/>
    <property type="match status" value="1"/>
</dbReference>
<comment type="cofactor">
    <cofactor evidence="1">
        <name>FMN</name>
        <dbReference type="ChEBI" id="CHEBI:58210"/>
    </cofactor>
</comment>
<evidence type="ECO:0000256" key="10">
    <source>
        <dbReference type="ARBA" id="ARBA00023004"/>
    </source>
</evidence>
<organism evidence="14 15">
    <name type="scientific">Sphaeroforma arctica JP610</name>
    <dbReference type="NCBI Taxonomy" id="667725"/>
    <lineage>
        <taxon>Eukaryota</taxon>
        <taxon>Ichthyosporea</taxon>
        <taxon>Ichthyophonida</taxon>
        <taxon>Sphaeroforma</taxon>
    </lineage>
</organism>
<dbReference type="Pfam" id="PF03063">
    <property type="entry name" value="Prismane"/>
    <property type="match status" value="1"/>
</dbReference>
<evidence type="ECO:0000256" key="3">
    <source>
        <dbReference type="ARBA" id="ARBA00022490"/>
    </source>
</evidence>
<keyword evidence="4" id="KW-0285">Flavoprotein</keyword>
<evidence type="ECO:0000256" key="8">
    <source>
        <dbReference type="ARBA" id="ARBA00022857"/>
    </source>
</evidence>
<keyword evidence="9" id="KW-0560">Oxidoreductase</keyword>
<evidence type="ECO:0000313" key="15">
    <source>
        <dbReference type="Proteomes" id="UP000054560"/>
    </source>
</evidence>
<evidence type="ECO:0000256" key="5">
    <source>
        <dbReference type="ARBA" id="ARBA00022643"/>
    </source>
</evidence>
<dbReference type="GO" id="GO:0042542">
    <property type="term" value="P:response to hydrogen peroxide"/>
    <property type="evidence" value="ECO:0007669"/>
    <property type="project" value="TreeGrafter"/>
</dbReference>
<dbReference type="GO" id="GO:0004601">
    <property type="term" value="F:peroxidase activity"/>
    <property type="evidence" value="ECO:0007669"/>
    <property type="project" value="TreeGrafter"/>
</dbReference>
<dbReference type="GO" id="GO:0046872">
    <property type="term" value="F:metal ion binding"/>
    <property type="evidence" value="ECO:0007669"/>
    <property type="project" value="UniProtKB-KW"/>
</dbReference>
<dbReference type="PROSITE" id="PS00201">
    <property type="entry name" value="FLAVODOXIN"/>
    <property type="match status" value="1"/>
</dbReference>
<evidence type="ECO:0000256" key="7">
    <source>
        <dbReference type="ARBA" id="ARBA00022827"/>
    </source>
</evidence>
<gene>
    <name evidence="14" type="ORF">SARC_07729</name>
</gene>
<dbReference type="InterPro" id="IPR010048">
    <property type="entry name" value="Hydroxylam_reduct"/>
</dbReference>
<dbReference type="HAMAP" id="MF_00069">
    <property type="entry name" value="Hydroxylam_reduct"/>
    <property type="match status" value="1"/>
</dbReference>
<comment type="cofactor">
    <cofactor evidence="2">
        <name>FAD</name>
        <dbReference type="ChEBI" id="CHEBI:57692"/>
    </cofactor>
</comment>
<dbReference type="PROSITE" id="PS50902">
    <property type="entry name" value="FLAVODOXIN_LIKE"/>
    <property type="match status" value="1"/>
</dbReference>
<dbReference type="InterPro" id="IPR017938">
    <property type="entry name" value="Riboflavin_synthase-like_b-brl"/>
</dbReference>